<keyword evidence="6" id="KW-0067">ATP-binding</keyword>
<evidence type="ECO:0000256" key="6">
    <source>
        <dbReference type="ARBA" id="ARBA00022840"/>
    </source>
</evidence>
<evidence type="ECO:0000256" key="4">
    <source>
        <dbReference type="ARBA" id="ARBA00022741"/>
    </source>
</evidence>
<keyword evidence="2" id="KW-0433">Leucine-rich repeat</keyword>
<evidence type="ECO:0000259" key="10">
    <source>
        <dbReference type="Pfam" id="PF23598"/>
    </source>
</evidence>
<evidence type="ECO:0000313" key="12">
    <source>
        <dbReference type="Proteomes" id="UP001632038"/>
    </source>
</evidence>
<evidence type="ECO:0000313" key="11">
    <source>
        <dbReference type="EMBL" id="KAL3637529.1"/>
    </source>
</evidence>
<comment type="similarity">
    <text evidence="1">Belongs to the disease resistance NB-LRR family.</text>
</comment>
<evidence type="ECO:0000256" key="5">
    <source>
        <dbReference type="ARBA" id="ARBA00022821"/>
    </source>
</evidence>
<dbReference type="Gene3D" id="1.10.8.430">
    <property type="entry name" value="Helical domain of apoptotic protease-activating factors"/>
    <property type="match status" value="1"/>
</dbReference>
<evidence type="ECO:0000256" key="3">
    <source>
        <dbReference type="ARBA" id="ARBA00022737"/>
    </source>
</evidence>
<keyword evidence="12" id="KW-1185">Reference proteome</keyword>
<dbReference type="InterPro" id="IPR038005">
    <property type="entry name" value="RX-like_CC"/>
</dbReference>
<dbReference type="Gene3D" id="1.10.10.10">
    <property type="entry name" value="Winged helix-like DNA-binding domain superfamily/Winged helix DNA-binding domain"/>
    <property type="match status" value="1"/>
</dbReference>
<dbReference type="Pfam" id="PF23598">
    <property type="entry name" value="LRR_14"/>
    <property type="match status" value="1"/>
</dbReference>
<dbReference type="InterPro" id="IPR058922">
    <property type="entry name" value="WHD_DRP"/>
</dbReference>
<feature type="domain" description="NB-ARC" evidence="7">
    <location>
        <begin position="170"/>
        <end position="348"/>
    </location>
</feature>
<dbReference type="CDD" id="cd14798">
    <property type="entry name" value="RX-CC_like"/>
    <property type="match status" value="1"/>
</dbReference>
<gene>
    <name evidence="11" type="ORF">CASFOL_018697</name>
</gene>
<feature type="domain" description="Disease resistance R13L4/SHOC-2-like LRR" evidence="10">
    <location>
        <begin position="569"/>
        <end position="882"/>
    </location>
</feature>
<dbReference type="SUPFAM" id="SSF52058">
    <property type="entry name" value="L domain-like"/>
    <property type="match status" value="1"/>
</dbReference>
<dbReference type="InterPro" id="IPR055414">
    <property type="entry name" value="LRR_R13L4/SHOC2-like"/>
</dbReference>
<dbReference type="Proteomes" id="UP001632038">
    <property type="component" value="Unassembled WGS sequence"/>
</dbReference>
<name>A0ABD3D6R2_9LAMI</name>
<dbReference type="SUPFAM" id="SSF52540">
    <property type="entry name" value="P-loop containing nucleoside triphosphate hydrolases"/>
    <property type="match status" value="1"/>
</dbReference>
<dbReference type="Gene3D" id="3.80.10.10">
    <property type="entry name" value="Ribonuclease Inhibitor"/>
    <property type="match status" value="1"/>
</dbReference>
<organism evidence="11 12">
    <name type="scientific">Castilleja foliolosa</name>
    <dbReference type="NCBI Taxonomy" id="1961234"/>
    <lineage>
        <taxon>Eukaryota</taxon>
        <taxon>Viridiplantae</taxon>
        <taxon>Streptophyta</taxon>
        <taxon>Embryophyta</taxon>
        <taxon>Tracheophyta</taxon>
        <taxon>Spermatophyta</taxon>
        <taxon>Magnoliopsida</taxon>
        <taxon>eudicotyledons</taxon>
        <taxon>Gunneridae</taxon>
        <taxon>Pentapetalae</taxon>
        <taxon>asterids</taxon>
        <taxon>lamiids</taxon>
        <taxon>Lamiales</taxon>
        <taxon>Orobanchaceae</taxon>
        <taxon>Pedicularideae</taxon>
        <taxon>Castillejinae</taxon>
        <taxon>Castilleja</taxon>
    </lineage>
</organism>
<dbReference type="Pfam" id="PF00931">
    <property type="entry name" value="NB-ARC"/>
    <property type="match status" value="1"/>
</dbReference>
<dbReference type="GO" id="GO:0051607">
    <property type="term" value="P:defense response to virus"/>
    <property type="evidence" value="ECO:0007669"/>
    <property type="project" value="UniProtKB-ARBA"/>
</dbReference>
<feature type="domain" description="Disease resistance N-terminal" evidence="8">
    <location>
        <begin position="5"/>
        <end position="87"/>
    </location>
</feature>
<dbReference type="PRINTS" id="PR00364">
    <property type="entry name" value="DISEASERSIST"/>
</dbReference>
<dbReference type="InterPro" id="IPR041118">
    <property type="entry name" value="Rx_N"/>
</dbReference>
<evidence type="ECO:0000259" key="7">
    <source>
        <dbReference type="Pfam" id="PF00931"/>
    </source>
</evidence>
<evidence type="ECO:0000256" key="1">
    <source>
        <dbReference type="ARBA" id="ARBA00008894"/>
    </source>
</evidence>
<comment type="caution">
    <text evidence="11">The sequence shown here is derived from an EMBL/GenBank/DDBJ whole genome shotgun (WGS) entry which is preliminary data.</text>
</comment>
<evidence type="ECO:0000256" key="2">
    <source>
        <dbReference type="ARBA" id="ARBA00022614"/>
    </source>
</evidence>
<keyword evidence="4" id="KW-0547">Nucleotide-binding</keyword>
<dbReference type="FunFam" id="1.10.10.10:FF:000322">
    <property type="entry name" value="Probable disease resistance protein At1g63360"/>
    <property type="match status" value="1"/>
</dbReference>
<keyword evidence="5" id="KW-0611">Plant defense</keyword>
<dbReference type="FunFam" id="3.40.50.300:FF:001091">
    <property type="entry name" value="Probable disease resistance protein At1g61300"/>
    <property type="match status" value="1"/>
</dbReference>
<dbReference type="InterPro" id="IPR036388">
    <property type="entry name" value="WH-like_DNA-bd_sf"/>
</dbReference>
<dbReference type="PANTHER" id="PTHR23155:SF1205">
    <property type="entry name" value="DISEASE RESISTANCE PROTEIN RPM1"/>
    <property type="match status" value="1"/>
</dbReference>
<dbReference type="EMBL" id="JAVIJP010000025">
    <property type="protein sequence ID" value="KAL3637529.1"/>
    <property type="molecule type" value="Genomic_DNA"/>
</dbReference>
<protein>
    <submittedName>
        <fullName evidence="11">Uncharacterized protein</fullName>
    </submittedName>
</protein>
<proteinExistence type="inferred from homology"/>
<dbReference type="AlphaFoldDB" id="A0ABD3D6R2"/>
<dbReference type="InterPro" id="IPR042197">
    <property type="entry name" value="Apaf_helical"/>
</dbReference>
<dbReference type="Pfam" id="PF18052">
    <property type="entry name" value="Rx_N"/>
    <property type="match status" value="1"/>
</dbReference>
<dbReference type="Pfam" id="PF23559">
    <property type="entry name" value="WHD_DRP"/>
    <property type="match status" value="1"/>
</dbReference>
<feature type="domain" description="Disease resistance protein winged helix" evidence="9">
    <location>
        <begin position="432"/>
        <end position="501"/>
    </location>
</feature>
<dbReference type="InterPro" id="IPR044974">
    <property type="entry name" value="Disease_R_plants"/>
</dbReference>
<dbReference type="PANTHER" id="PTHR23155">
    <property type="entry name" value="DISEASE RESISTANCE PROTEIN RP"/>
    <property type="match status" value="1"/>
</dbReference>
<dbReference type="InterPro" id="IPR027417">
    <property type="entry name" value="P-loop_NTPase"/>
</dbReference>
<reference evidence="12" key="1">
    <citation type="journal article" date="2024" name="IScience">
        <title>Strigolactones Initiate the Formation of Haustorium-like Structures in Castilleja.</title>
        <authorList>
            <person name="Buerger M."/>
            <person name="Peterson D."/>
            <person name="Chory J."/>
        </authorList>
    </citation>
    <scope>NUCLEOTIDE SEQUENCE [LARGE SCALE GENOMIC DNA]</scope>
</reference>
<dbReference type="GO" id="GO:0005524">
    <property type="term" value="F:ATP binding"/>
    <property type="evidence" value="ECO:0007669"/>
    <property type="project" value="UniProtKB-KW"/>
</dbReference>
<sequence length="927" mass="107216">MAESAVSFLLDHLSEWLENKRQLLGGLATEVDYIRIEMGQMRAFLRVADANEETNPSLKEWVSQVRDISYDVQDILDKYQLLFHEHPDTNGLSGYITKRYSSIKNSKAKHKIACEIQEIKGRLENASKSYNRYREMYDVSHVTGRRSKDEWWDGRDNALFLDDSDVVGIEKPKKQLIEWIMLMNTDGLNVISIVGMGGLGKTTLAKKVYDDETVKRHFNRHVWIVASDFGEVKHLLANLISKLVKEMKDSPTLPRKIEEMSDDEMREFIYNLLAQEKYIIVLDDVWDVSRWEAIKFCFPQHGCIIITTRFNSIGKSTCIRTNHVYNLEPLPFQESDELFYRKAFPRNSCPPYLEEYAASILKRCEGLPLAIVVIGGLLATKENRVEEWDLFNRSLGDELEEGGALHRLSKILSLGYYDLPYHLKYCFLYLSVFPDGCLLEKWKIVRLWVAEGFVKVKQGMTMEEVAESYLNEILSRSLIQVADRALDGRPKTFRVHDLLREYICSKSREQNIVSIHDGTVEMKWPNKIRRIVIQKSLDFVQGKYGSFKYLRTLILVSIEYRDLKVIKEIIEKCRLLKVLSLEGAPLETIPNEIFKLYHLKHLCLRKTMVKIIPKSIKNLRNLETLDLKHTNVTKLPNEILKLRKLRHLLVYKYEDIPGVLFYKLQGVKAPCNIGDCLLSLQKLSCIVAEEVGGVKIVKEIGKLTELRRLGIMELRKEDGMELCSSIANLTNLRSLLISADEMLDLDYHYSSSINLPFLRTLYLRGCLENVPQWVSSLVGLTDLFLSYCKIREDIHMLHCLESLPNLAIMRIHDANVDGLVFKAHGFRKLKELWLEELKHLKCVVIEKGSMPLLNELTMWSCKLITDVPRGIEHLSNLRVVDFLDMGDEFMKRVGDEKREGGDDWRLGHIPSVRLFGLTGRGWEEMIS</sequence>
<evidence type="ECO:0000259" key="8">
    <source>
        <dbReference type="Pfam" id="PF18052"/>
    </source>
</evidence>
<keyword evidence="3" id="KW-0677">Repeat</keyword>
<dbReference type="Gene3D" id="1.20.5.4130">
    <property type="match status" value="1"/>
</dbReference>
<dbReference type="Gene3D" id="3.40.50.300">
    <property type="entry name" value="P-loop containing nucleotide triphosphate hydrolases"/>
    <property type="match status" value="1"/>
</dbReference>
<evidence type="ECO:0000259" key="9">
    <source>
        <dbReference type="Pfam" id="PF23559"/>
    </source>
</evidence>
<accession>A0ABD3D6R2</accession>
<dbReference type="InterPro" id="IPR032675">
    <property type="entry name" value="LRR_dom_sf"/>
</dbReference>
<dbReference type="InterPro" id="IPR002182">
    <property type="entry name" value="NB-ARC"/>
</dbReference>